<feature type="domain" description="Thioredoxin" evidence="2">
    <location>
        <begin position="92"/>
        <end position="279"/>
    </location>
</feature>
<dbReference type="RefSeq" id="WP_077754441.1">
    <property type="nucleotide sequence ID" value="NZ_CP014782.1"/>
</dbReference>
<dbReference type="InterPro" id="IPR013766">
    <property type="entry name" value="Thioredoxin_domain"/>
</dbReference>
<dbReference type="PROSITE" id="PS00194">
    <property type="entry name" value="THIOREDOXIN_1"/>
    <property type="match status" value="1"/>
</dbReference>
<dbReference type="InterPro" id="IPR017937">
    <property type="entry name" value="Thioredoxin_CS"/>
</dbReference>
<dbReference type="Pfam" id="PF18312">
    <property type="entry name" value="ScsC_N"/>
    <property type="match status" value="1"/>
</dbReference>
<dbReference type="Pfam" id="PF13462">
    <property type="entry name" value="Thioredoxin_4"/>
    <property type="match status" value="1"/>
</dbReference>
<dbReference type="KEGG" id="spsw:Sps_04472"/>
<proteinExistence type="predicted"/>
<dbReference type="EMBL" id="CP014782">
    <property type="protein sequence ID" value="AQS39558.1"/>
    <property type="molecule type" value="Genomic_DNA"/>
</dbReference>
<dbReference type="Proteomes" id="UP000189545">
    <property type="component" value="Chromosome"/>
</dbReference>
<keyword evidence="3" id="KW-0413">Isomerase</keyword>
<gene>
    <name evidence="3" type="ORF">Sps_04472</name>
</gene>
<dbReference type="Gene3D" id="3.40.30.10">
    <property type="entry name" value="Glutaredoxin"/>
    <property type="match status" value="1"/>
</dbReference>
<keyword evidence="4" id="KW-1185">Reference proteome</keyword>
<dbReference type="PANTHER" id="PTHR35272">
    <property type="entry name" value="THIOL:DISULFIDE INTERCHANGE PROTEIN DSBC-RELATED"/>
    <property type="match status" value="1"/>
</dbReference>
<dbReference type="AlphaFoldDB" id="A0A1S6HVW6"/>
<dbReference type="GO" id="GO:0015036">
    <property type="term" value="F:disulfide oxidoreductase activity"/>
    <property type="evidence" value="ECO:0007669"/>
    <property type="project" value="UniProtKB-ARBA"/>
</dbReference>
<dbReference type="InterPro" id="IPR051470">
    <property type="entry name" value="Thiol:disulfide_interchange"/>
</dbReference>
<accession>A0A1S6HVW6</accession>
<dbReference type="GO" id="GO:0016853">
    <property type="term" value="F:isomerase activity"/>
    <property type="evidence" value="ECO:0007669"/>
    <property type="project" value="UniProtKB-KW"/>
</dbReference>
<dbReference type="InterPro" id="IPR041205">
    <property type="entry name" value="ScsC_N"/>
</dbReference>
<dbReference type="PROSITE" id="PS51352">
    <property type="entry name" value="THIOREDOXIN_2"/>
    <property type="match status" value="1"/>
</dbReference>
<keyword evidence="1" id="KW-0676">Redox-active center</keyword>
<dbReference type="CDD" id="cd03023">
    <property type="entry name" value="DsbA_Com1_like"/>
    <property type="match status" value="1"/>
</dbReference>
<dbReference type="STRING" id="225848.Sps_04472"/>
<dbReference type="InterPro" id="IPR012336">
    <property type="entry name" value="Thioredoxin-like_fold"/>
</dbReference>
<name>A0A1S6HVW6_9GAMM</name>
<dbReference type="InterPro" id="IPR036249">
    <property type="entry name" value="Thioredoxin-like_sf"/>
</dbReference>
<evidence type="ECO:0000313" key="4">
    <source>
        <dbReference type="Proteomes" id="UP000189545"/>
    </source>
</evidence>
<protein>
    <submittedName>
        <fullName evidence="3">Protein-disulfide isomerase</fullName>
    </submittedName>
</protein>
<dbReference type="PANTHER" id="PTHR35272:SF3">
    <property type="entry name" value="THIOL:DISULFIDE INTERCHANGE PROTEIN DSBC"/>
    <property type="match status" value="1"/>
</dbReference>
<evidence type="ECO:0000313" key="3">
    <source>
        <dbReference type="EMBL" id="AQS39558.1"/>
    </source>
</evidence>
<dbReference type="SUPFAM" id="SSF52833">
    <property type="entry name" value="Thioredoxin-like"/>
    <property type="match status" value="1"/>
</dbReference>
<reference evidence="3 4" key="1">
    <citation type="submission" date="2016-03" db="EMBL/GenBank/DDBJ databases">
        <title>Complete genome sequence of Shewanella psychrophila WP2, a deep sea bacterium isolated from west Pacific sediment.</title>
        <authorList>
            <person name="Xu G."/>
            <person name="Jian H."/>
        </authorList>
    </citation>
    <scope>NUCLEOTIDE SEQUENCE [LARGE SCALE GENOMIC DNA]</scope>
    <source>
        <strain evidence="3 4">WP2</strain>
    </source>
</reference>
<organism evidence="3 4">
    <name type="scientific">Shewanella psychrophila</name>
    <dbReference type="NCBI Taxonomy" id="225848"/>
    <lineage>
        <taxon>Bacteria</taxon>
        <taxon>Pseudomonadati</taxon>
        <taxon>Pseudomonadota</taxon>
        <taxon>Gammaproteobacteria</taxon>
        <taxon>Alteromonadales</taxon>
        <taxon>Shewanellaceae</taxon>
        <taxon>Shewanella</taxon>
    </lineage>
</organism>
<dbReference type="OrthoDB" id="9780340at2"/>
<sequence length="282" mass="31471">MKSVSKLDSQSIESKSQKFSPLNLMQSRKLQFIAMSGITASALFIASQLSFISPVHAEVTSLTAQQEQDVRAIIKDALINDPELLKEAIIALQTREQMGANSAKQTALDDNYSAMYETKSDPWKGAENPEITMVYFTDFNCPYCKKIEPSLNKLIEDFPQLKIIIKMVPLQGEGSEMAVELAQTVWLNEPEKYIKLKDMLMSSPRRLDSASIAKVAKLTDTEKWLGKPDERVAKMVHENITLMRNLGIGGTPSMIFGDKVIPGLVPYDVLKEQLEEVIEAKG</sequence>
<evidence type="ECO:0000259" key="2">
    <source>
        <dbReference type="PROSITE" id="PS51352"/>
    </source>
</evidence>
<evidence type="ECO:0000256" key="1">
    <source>
        <dbReference type="ARBA" id="ARBA00023284"/>
    </source>
</evidence>